<feature type="transmembrane region" description="Helical" evidence="1">
    <location>
        <begin position="33"/>
        <end position="51"/>
    </location>
</feature>
<accession>A0A6C0KKB1</accession>
<protein>
    <submittedName>
        <fullName evidence="2">Uncharacterized protein</fullName>
    </submittedName>
</protein>
<sequence length="84" mass="9738">MELAKLILKLIYLIILFVLCFAAIRTNVQTSNANLMVLSFFIAVFILYFTFNPLYGFLADNEIVFKSTEQEEPEHKNNNGNHHQ</sequence>
<dbReference type="EMBL" id="MN740916">
    <property type="protein sequence ID" value="QHU17606.1"/>
    <property type="molecule type" value="Genomic_DNA"/>
</dbReference>
<proteinExistence type="predicted"/>
<feature type="transmembrane region" description="Helical" evidence="1">
    <location>
        <begin position="6"/>
        <end position="24"/>
    </location>
</feature>
<name>A0A6C0KKB1_9ZZZZ</name>
<keyword evidence="1" id="KW-0472">Membrane</keyword>
<organism evidence="2">
    <name type="scientific">viral metagenome</name>
    <dbReference type="NCBI Taxonomy" id="1070528"/>
    <lineage>
        <taxon>unclassified sequences</taxon>
        <taxon>metagenomes</taxon>
        <taxon>organismal metagenomes</taxon>
    </lineage>
</organism>
<evidence type="ECO:0000256" key="1">
    <source>
        <dbReference type="SAM" id="Phobius"/>
    </source>
</evidence>
<keyword evidence="1" id="KW-0812">Transmembrane</keyword>
<dbReference type="AlphaFoldDB" id="A0A6C0KKB1"/>
<keyword evidence="1" id="KW-1133">Transmembrane helix</keyword>
<reference evidence="2" key="1">
    <citation type="journal article" date="2020" name="Nature">
        <title>Giant virus diversity and host interactions through global metagenomics.</title>
        <authorList>
            <person name="Schulz F."/>
            <person name="Roux S."/>
            <person name="Paez-Espino D."/>
            <person name="Jungbluth S."/>
            <person name="Walsh D.A."/>
            <person name="Denef V.J."/>
            <person name="McMahon K.D."/>
            <person name="Konstantinidis K.T."/>
            <person name="Eloe-Fadrosh E.A."/>
            <person name="Kyrpides N.C."/>
            <person name="Woyke T."/>
        </authorList>
    </citation>
    <scope>NUCLEOTIDE SEQUENCE</scope>
    <source>
        <strain evidence="2">GVMAG-S-3300012919-55</strain>
    </source>
</reference>
<evidence type="ECO:0000313" key="2">
    <source>
        <dbReference type="EMBL" id="QHU17606.1"/>
    </source>
</evidence>